<protein>
    <recommendedName>
        <fullName evidence="2">Transposase IS4 N-terminal domain-containing protein</fullName>
    </recommendedName>
</protein>
<reference evidence="3 4" key="1">
    <citation type="submission" date="2020-03" db="EMBL/GenBank/DDBJ databases">
        <title>WGS of actinomycetes isolated from Thailand.</title>
        <authorList>
            <person name="Thawai C."/>
        </authorList>
    </citation>
    <scope>NUCLEOTIDE SEQUENCE [LARGE SCALE GENOMIC DNA]</scope>
    <source>
        <strain evidence="3 4">FMUSA5-5</strain>
    </source>
</reference>
<evidence type="ECO:0000313" key="3">
    <source>
        <dbReference type="EMBL" id="NJP98877.1"/>
    </source>
</evidence>
<dbReference type="Proteomes" id="UP000696294">
    <property type="component" value="Unassembled WGS sequence"/>
</dbReference>
<gene>
    <name evidence="3" type="ORF">HCN51_57285</name>
</gene>
<evidence type="ECO:0000256" key="1">
    <source>
        <dbReference type="SAM" id="MobiDB-lite"/>
    </source>
</evidence>
<name>A0ABX1BRL2_9ACTN</name>
<feature type="region of interest" description="Disordered" evidence="1">
    <location>
        <begin position="200"/>
        <end position="279"/>
    </location>
</feature>
<accession>A0ABX1BRL2</accession>
<proteinExistence type="predicted"/>
<evidence type="ECO:0000313" key="4">
    <source>
        <dbReference type="Proteomes" id="UP000696294"/>
    </source>
</evidence>
<feature type="domain" description="Transposase IS4 N-terminal" evidence="2">
    <location>
        <begin position="2"/>
        <end position="51"/>
    </location>
</feature>
<evidence type="ECO:0000259" key="2">
    <source>
        <dbReference type="Pfam" id="PF13006"/>
    </source>
</evidence>
<sequence>MRALPSCVGVYVLLAMCLFAEVGYLLVWQRLTASLTALPVVTLTAKALRGLLFRISAATRVSVDFAGFAERYGAGYADRLKLVRLPECALTGGCERRRTPSLKDGTDRPVVPSLKSGTKLSAQVPAGLFAVTAGPEGEEGSFKATPLALSGDWQVITGSGNFTYNYDVPLQQAPAGPTPSLSLSYSSGTVDGMVSGKNTQSGPIGLGWETSPMPATDPQPLRLRAQQSHGLLRPQRPDPRHVRLRRGQVLVQRQGLDQRPARALDSRPAAGGPGAVRSR</sequence>
<dbReference type="InterPro" id="IPR024473">
    <property type="entry name" value="Transposases_IS4_N"/>
</dbReference>
<comment type="caution">
    <text evidence="3">The sequence shown here is derived from an EMBL/GenBank/DDBJ whole genome shotgun (WGS) entry which is preliminary data.</text>
</comment>
<organism evidence="3 4">
    <name type="scientific">Nonomuraea composti</name>
    <dbReference type="NCBI Taxonomy" id="2720023"/>
    <lineage>
        <taxon>Bacteria</taxon>
        <taxon>Bacillati</taxon>
        <taxon>Actinomycetota</taxon>
        <taxon>Actinomycetes</taxon>
        <taxon>Streptosporangiales</taxon>
        <taxon>Streptosporangiaceae</taxon>
        <taxon>Nonomuraea</taxon>
    </lineage>
</organism>
<dbReference type="Pfam" id="PF13006">
    <property type="entry name" value="Nterm_IS4"/>
    <property type="match status" value="1"/>
</dbReference>
<keyword evidence="4" id="KW-1185">Reference proteome</keyword>
<dbReference type="EMBL" id="JAATEP010000119">
    <property type="protein sequence ID" value="NJP98877.1"/>
    <property type="molecule type" value="Genomic_DNA"/>
</dbReference>